<name>A0A834XX80_APHGI</name>
<gene>
    <name evidence="1" type="ORF">HCN44_004645</name>
</gene>
<sequence>MIDFIINFEQIITLAGLNEALGRCVDTNDDNAFNDIVQHQVSKQVEHLMTIDDVFTNDDTKRVVIKHQRQKTENNEEEELREVIKINISQ</sequence>
<organism evidence="1 2">
    <name type="scientific">Aphidius gifuensis</name>
    <name type="common">Parasitoid wasp</name>
    <dbReference type="NCBI Taxonomy" id="684658"/>
    <lineage>
        <taxon>Eukaryota</taxon>
        <taxon>Metazoa</taxon>
        <taxon>Ecdysozoa</taxon>
        <taxon>Arthropoda</taxon>
        <taxon>Hexapoda</taxon>
        <taxon>Insecta</taxon>
        <taxon>Pterygota</taxon>
        <taxon>Neoptera</taxon>
        <taxon>Endopterygota</taxon>
        <taxon>Hymenoptera</taxon>
        <taxon>Apocrita</taxon>
        <taxon>Ichneumonoidea</taxon>
        <taxon>Braconidae</taxon>
        <taxon>Aphidiinae</taxon>
        <taxon>Aphidius</taxon>
    </lineage>
</organism>
<dbReference type="AlphaFoldDB" id="A0A834XX80"/>
<evidence type="ECO:0000313" key="2">
    <source>
        <dbReference type="Proteomes" id="UP000639338"/>
    </source>
</evidence>
<keyword evidence="2" id="KW-1185">Reference proteome</keyword>
<evidence type="ECO:0000313" key="1">
    <source>
        <dbReference type="EMBL" id="KAF7995173.1"/>
    </source>
</evidence>
<comment type="caution">
    <text evidence="1">The sequence shown here is derived from an EMBL/GenBank/DDBJ whole genome shotgun (WGS) entry which is preliminary data.</text>
</comment>
<reference evidence="1 2" key="1">
    <citation type="submission" date="2020-08" db="EMBL/GenBank/DDBJ databases">
        <title>Aphidius gifuensis genome sequencing and assembly.</title>
        <authorList>
            <person name="Du Z."/>
        </authorList>
    </citation>
    <scope>NUCLEOTIDE SEQUENCE [LARGE SCALE GENOMIC DNA]</scope>
    <source>
        <strain evidence="1">YNYX2018</strain>
        <tissue evidence="1">Adults</tissue>
    </source>
</reference>
<protein>
    <submittedName>
        <fullName evidence="1">Uncharacterized protein</fullName>
    </submittedName>
</protein>
<proteinExistence type="predicted"/>
<dbReference type="EMBL" id="JACMRX010000002">
    <property type="protein sequence ID" value="KAF7995173.1"/>
    <property type="molecule type" value="Genomic_DNA"/>
</dbReference>
<dbReference type="OrthoDB" id="30417at2759"/>
<dbReference type="Proteomes" id="UP000639338">
    <property type="component" value="Unassembled WGS sequence"/>
</dbReference>
<accession>A0A834XX80</accession>